<dbReference type="GO" id="GO:0006099">
    <property type="term" value="P:tricarboxylic acid cycle"/>
    <property type="evidence" value="ECO:0007669"/>
    <property type="project" value="UniProtKB-KW"/>
</dbReference>
<accession>A0A2J6QGK5</accession>
<evidence type="ECO:0000256" key="1">
    <source>
        <dbReference type="ARBA" id="ARBA00001050"/>
    </source>
</evidence>
<comment type="catalytic activity">
    <reaction evidence="9">
        <text>D-threo-isocitrate = glyoxylate + succinate</text>
        <dbReference type="Rhea" id="RHEA:13245"/>
        <dbReference type="ChEBI" id="CHEBI:15562"/>
        <dbReference type="ChEBI" id="CHEBI:30031"/>
        <dbReference type="ChEBI" id="CHEBI:36655"/>
        <dbReference type="EC" id="4.1.3.1"/>
    </reaction>
</comment>
<evidence type="ECO:0000256" key="6">
    <source>
        <dbReference type="ARBA" id="ARBA00022435"/>
    </source>
</evidence>
<feature type="binding site" evidence="12">
    <location>
        <begin position="216"/>
        <end position="217"/>
    </location>
    <ligand>
        <name>substrate</name>
    </ligand>
</feature>
<dbReference type="NCBIfam" id="TIGR01346">
    <property type="entry name" value="isocit_lyase"/>
    <property type="match status" value="1"/>
</dbReference>
<evidence type="ECO:0000256" key="8">
    <source>
        <dbReference type="ARBA" id="ARBA00023239"/>
    </source>
</evidence>
<comment type="subunit">
    <text evidence="4">Homotetramer.</text>
</comment>
<dbReference type="Pfam" id="PF00463">
    <property type="entry name" value="ICL"/>
    <property type="match status" value="1"/>
</dbReference>
<dbReference type="PANTHER" id="PTHR21631:SF3">
    <property type="entry name" value="BIFUNCTIONAL GLYOXYLATE CYCLE PROTEIN"/>
    <property type="match status" value="1"/>
</dbReference>
<comment type="cofactor">
    <cofactor evidence="13">
        <name>Mg(2+)</name>
        <dbReference type="ChEBI" id="CHEBI:18420"/>
    </cofactor>
    <text evidence="13">Can also use Mn(2+) ion.</text>
</comment>
<feature type="binding site" evidence="13">
    <location>
        <position position="177"/>
    </location>
    <ligand>
        <name>Mg(2+)</name>
        <dbReference type="ChEBI" id="CHEBI:18420"/>
    </ligand>
</feature>
<dbReference type="PIRSF" id="PIRSF001362">
    <property type="entry name" value="Isocit_lyase"/>
    <property type="match status" value="1"/>
</dbReference>
<feature type="active site" description="Proton acceptor" evidence="11">
    <location>
        <position position="215"/>
    </location>
</feature>
<dbReference type="PANTHER" id="PTHR21631">
    <property type="entry name" value="ISOCITRATE LYASE/MALATE SYNTHASE"/>
    <property type="match status" value="1"/>
</dbReference>
<feature type="binding site" evidence="12">
    <location>
        <position position="252"/>
    </location>
    <ligand>
        <name>substrate</name>
    </ligand>
</feature>
<dbReference type="PROSITE" id="PS00161">
    <property type="entry name" value="ISOCITRATE_LYASE"/>
    <property type="match status" value="1"/>
</dbReference>
<feature type="binding site" evidence="12">
    <location>
        <begin position="105"/>
        <end position="107"/>
    </location>
    <ligand>
        <name>substrate</name>
    </ligand>
</feature>
<evidence type="ECO:0000256" key="7">
    <source>
        <dbReference type="ARBA" id="ARBA00022532"/>
    </source>
</evidence>
<feature type="binding site" evidence="12">
    <location>
        <position position="466"/>
    </location>
    <ligand>
        <name>substrate</name>
    </ligand>
</feature>
<evidence type="ECO:0000256" key="11">
    <source>
        <dbReference type="PIRSR" id="PIRSR001362-1"/>
    </source>
</evidence>
<dbReference type="GO" id="GO:0046421">
    <property type="term" value="F:methylisocitrate lyase activity"/>
    <property type="evidence" value="ECO:0007669"/>
    <property type="project" value="UniProtKB-EC"/>
</dbReference>
<evidence type="ECO:0000313" key="14">
    <source>
        <dbReference type="EMBL" id="PMD25399.1"/>
    </source>
</evidence>
<name>A0A2J6QGK5_9HELO</name>
<evidence type="ECO:0000313" key="15">
    <source>
        <dbReference type="Proteomes" id="UP000235672"/>
    </source>
</evidence>
<dbReference type="GO" id="GO:0046872">
    <property type="term" value="F:metal ion binding"/>
    <property type="evidence" value="ECO:0007669"/>
    <property type="project" value="UniProtKB-KW"/>
</dbReference>
<dbReference type="InterPro" id="IPR040442">
    <property type="entry name" value="Pyrv_kinase-like_dom_sf"/>
</dbReference>
<comment type="pathway">
    <text evidence="2">Carbohydrate metabolism; glyoxylate cycle; (S)-malate from isocitrate: step 1/2.</text>
</comment>
<evidence type="ECO:0000256" key="13">
    <source>
        <dbReference type="PIRSR" id="PIRSR001362-3"/>
    </source>
</evidence>
<dbReference type="OrthoDB" id="4078635at2759"/>
<gene>
    <name evidence="14" type="ORF">NA56DRAFT_565257</name>
</gene>
<sequence length="546" mass="60627">MANKMANPAVDPNREEQQFLDEVAAVKQWWTDSRWRYTKRPFTAEQIVAKRGNLKIEYPSNVQSKKLWKILEGRFKNKEASYTYGCLEPTMLTQMAKFLDTVYVSGWQSSSTASASDEPGPDLADYPYTTVPNKVSHLFMAQLFHDRKQREERITTKSKADRSKLANVDYLRPIIADADTGHGGLTAVMKLTKLFIEKGAAGIHIEDQAPGTKKCGHMAGKVLVPISEHINRLVAIRAQADIMGSDLLAIARTDAEAATLITTTIDPRDHAYILGSTNPNLQPLNDLMIAAERAGKNGTELQAIEDSWTAQAGLKLFSDAVVDAITAGAHVNKKELVSRFLSDVKGKSNTEARAIARGITGVDIHWDWDSPRTREGYYRLQGGCECAINRAVAYAPYADAIWMESKLPDYKQAVQFADGVHAVYPEQKLAYNLSPSFNWKSAMSRDEQTTYIERLSKLGYCWQFITLAGLHTTALISHQFAKAYSQNGMRAYGELVQEPEMEGGVDVVKHQKWSGANYADELLKMVQGGVSSTSAMGKGVTEDQFH</sequence>
<dbReference type="Gene3D" id="1.10.10.850">
    <property type="match status" value="1"/>
</dbReference>
<dbReference type="SUPFAM" id="SSF51621">
    <property type="entry name" value="Phosphoenolpyruvate/pyruvate domain"/>
    <property type="match status" value="1"/>
</dbReference>
<dbReference type="Gene3D" id="3.20.20.60">
    <property type="entry name" value="Phosphoenolpyruvate-binding domains"/>
    <property type="match status" value="1"/>
</dbReference>
<keyword evidence="15" id="KW-1185">Reference proteome</keyword>
<comment type="similarity">
    <text evidence="3 10">Belongs to the isocitrate lyase/PEP mutase superfamily. Isocitrate lyase family.</text>
</comment>
<dbReference type="GO" id="GO:0004451">
    <property type="term" value="F:isocitrate lyase activity"/>
    <property type="evidence" value="ECO:0007669"/>
    <property type="project" value="UniProtKB-EC"/>
</dbReference>
<dbReference type="InterPro" id="IPR018523">
    <property type="entry name" value="Isocitrate_lyase_ph_CS"/>
</dbReference>
<evidence type="ECO:0000256" key="5">
    <source>
        <dbReference type="ARBA" id="ARBA00017446"/>
    </source>
</evidence>
<keyword evidence="13" id="KW-0479">Metal-binding</keyword>
<dbReference type="InterPro" id="IPR006254">
    <property type="entry name" value="Isocitrate_lyase"/>
</dbReference>
<organism evidence="14 15">
    <name type="scientific">Hyaloscypha hepaticicola</name>
    <dbReference type="NCBI Taxonomy" id="2082293"/>
    <lineage>
        <taxon>Eukaryota</taxon>
        <taxon>Fungi</taxon>
        <taxon>Dikarya</taxon>
        <taxon>Ascomycota</taxon>
        <taxon>Pezizomycotina</taxon>
        <taxon>Leotiomycetes</taxon>
        <taxon>Helotiales</taxon>
        <taxon>Hyaloscyphaceae</taxon>
        <taxon>Hyaloscypha</taxon>
    </lineage>
</organism>
<keyword evidence="7" id="KW-0816">Tricarboxylic acid cycle</keyword>
<evidence type="ECO:0000256" key="9">
    <source>
        <dbReference type="ARBA" id="ARBA00023531"/>
    </source>
</evidence>
<dbReference type="AlphaFoldDB" id="A0A2J6QGK5"/>
<dbReference type="FunFam" id="1.10.10.850:FF:000001">
    <property type="entry name" value="Isocitrate lyase"/>
    <property type="match status" value="1"/>
</dbReference>
<evidence type="ECO:0000256" key="2">
    <source>
        <dbReference type="ARBA" id="ARBA00004793"/>
    </source>
</evidence>
<keyword evidence="13" id="KW-0460">Magnesium</keyword>
<evidence type="ECO:0000256" key="12">
    <source>
        <dbReference type="PIRSR" id="PIRSR001362-2"/>
    </source>
</evidence>
<keyword evidence="8 10" id="KW-0456">Lyase</keyword>
<protein>
    <recommendedName>
        <fullName evidence="5 10">Isocitrate lyase</fullName>
    </recommendedName>
</protein>
<evidence type="ECO:0000256" key="10">
    <source>
        <dbReference type="PIRNR" id="PIRNR001362"/>
    </source>
</evidence>
<dbReference type="InterPro" id="IPR015813">
    <property type="entry name" value="Pyrv/PenolPyrv_kinase-like_dom"/>
</dbReference>
<dbReference type="Proteomes" id="UP000235672">
    <property type="component" value="Unassembled WGS sequence"/>
</dbReference>
<dbReference type="STRING" id="1745343.A0A2J6QGK5"/>
<reference evidence="14 15" key="1">
    <citation type="submission" date="2016-05" db="EMBL/GenBank/DDBJ databases">
        <title>A degradative enzymes factory behind the ericoid mycorrhizal symbiosis.</title>
        <authorList>
            <consortium name="DOE Joint Genome Institute"/>
            <person name="Martino E."/>
            <person name="Morin E."/>
            <person name="Grelet G."/>
            <person name="Kuo A."/>
            <person name="Kohler A."/>
            <person name="Daghino S."/>
            <person name="Barry K."/>
            <person name="Choi C."/>
            <person name="Cichocki N."/>
            <person name="Clum A."/>
            <person name="Copeland A."/>
            <person name="Hainaut M."/>
            <person name="Haridas S."/>
            <person name="Labutti K."/>
            <person name="Lindquist E."/>
            <person name="Lipzen A."/>
            <person name="Khouja H.-R."/>
            <person name="Murat C."/>
            <person name="Ohm R."/>
            <person name="Olson A."/>
            <person name="Spatafora J."/>
            <person name="Veneault-Fourrey C."/>
            <person name="Henrissat B."/>
            <person name="Grigoriev I."/>
            <person name="Martin F."/>
            <person name="Perotto S."/>
        </authorList>
    </citation>
    <scope>NUCLEOTIDE SEQUENCE [LARGE SCALE GENOMIC DNA]</scope>
    <source>
        <strain evidence="14 15">UAMH 7357</strain>
    </source>
</reference>
<proteinExistence type="inferred from homology"/>
<evidence type="ECO:0000256" key="3">
    <source>
        <dbReference type="ARBA" id="ARBA00005704"/>
    </source>
</evidence>
<dbReference type="GO" id="GO:0006097">
    <property type="term" value="P:glyoxylate cycle"/>
    <property type="evidence" value="ECO:0007669"/>
    <property type="project" value="UniProtKB-KW"/>
</dbReference>
<feature type="binding site" evidence="12">
    <location>
        <begin position="432"/>
        <end position="436"/>
    </location>
    <ligand>
        <name>substrate</name>
    </ligand>
</feature>
<dbReference type="EMBL" id="KZ613470">
    <property type="protein sequence ID" value="PMD25399.1"/>
    <property type="molecule type" value="Genomic_DNA"/>
</dbReference>
<comment type="catalytic activity">
    <reaction evidence="1">
        <text>(2S,3R)-3-hydroxybutane-1,2,3-tricarboxylate = pyruvate + succinate</text>
        <dbReference type="Rhea" id="RHEA:16809"/>
        <dbReference type="ChEBI" id="CHEBI:15361"/>
        <dbReference type="ChEBI" id="CHEBI:30031"/>
        <dbReference type="ChEBI" id="CHEBI:57429"/>
        <dbReference type="EC" id="4.1.3.30"/>
    </reaction>
</comment>
<keyword evidence="6" id="KW-0329">Glyoxylate bypass</keyword>
<evidence type="ECO:0000256" key="4">
    <source>
        <dbReference type="ARBA" id="ARBA00011881"/>
    </source>
</evidence>